<organism evidence="2 3">
    <name type="scientific">Pleurostoma richardsiae</name>
    <dbReference type="NCBI Taxonomy" id="41990"/>
    <lineage>
        <taxon>Eukaryota</taxon>
        <taxon>Fungi</taxon>
        <taxon>Dikarya</taxon>
        <taxon>Ascomycota</taxon>
        <taxon>Pezizomycotina</taxon>
        <taxon>Sordariomycetes</taxon>
        <taxon>Sordariomycetidae</taxon>
        <taxon>Calosphaeriales</taxon>
        <taxon>Pleurostomataceae</taxon>
        <taxon>Pleurostoma</taxon>
    </lineage>
</organism>
<keyword evidence="3" id="KW-1185">Reference proteome</keyword>
<evidence type="ECO:0000313" key="3">
    <source>
        <dbReference type="Proteomes" id="UP001174694"/>
    </source>
</evidence>
<dbReference type="Proteomes" id="UP001174694">
    <property type="component" value="Unassembled WGS sequence"/>
</dbReference>
<comment type="caution">
    <text evidence="2">The sequence shown here is derived from an EMBL/GenBank/DDBJ whole genome shotgun (WGS) entry which is preliminary data.</text>
</comment>
<accession>A0AA38RT26</accession>
<proteinExistence type="predicted"/>
<protein>
    <submittedName>
        <fullName evidence="2">Uncharacterized protein</fullName>
    </submittedName>
</protein>
<evidence type="ECO:0000313" key="2">
    <source>
        <dbReference type="EMBL" id="KAJ9156253.1"/>
    </source>
</evidence>
<feature type="transmembrane region" description="Helical" evidence="1">
    <location>
        <begin position="58"/>
        <end position="79"/>
    </location>
</feature>
<sequence length="95" mass="10400">MHACEPSPHRISSIAAIADSINSRVAYPKIKMPAIKSLVAREAVSHIAKRSNWAGKEAGVVLVFCIIFVVGVGLIALFTHKWLVARRQRKAAQQI</sequence>
<evidence type="ECO:0000256" key="1">
    <source>
        <dbReference type="SAM" id="Phobius"/>
    </source>
</evidence>
<keyword evidence="1" id="KW-1133">Transmembrane helix</keyword>
<dbReference type="AlphaFoldDB" id="A0AA38RT26"/>
<reference evidence="2" key="1">
    <citation type="submission" date="2022-07" db="EMBL/GenBank/DDBJ databases">
        <title>Fungi with potential for degradation of polypropylene.</title>
        <authorList>
            <person name="Gostincar C."/>
        </authorList>
    </citation>
    <scope>NUCLEOTIDE SEQUENCE</scope>
    <source>
        <strain evidence="2">EXF-13308</strain>
    </source>
</reference>
<name>A0AA38RT26_9PEZI</name>
<gene>
    <name evidence="2" type="ORF">NKR23_g1459</name>
</gene>
<keyword evidence="1" id="KW-0812">Transmembrane</keyword>
<dbReference type="EMBL" id="JANBVO010000002">
    <property type="protein sequence ID" value="KAJ9156253.1"/>
    <property type="molecule type" value="Genomic_DNA"/>
</dbReference>
<keyword evidence="1" id="KW-0472">Membrane</keyword>